<dbReference type="SMART" id="SM01246">
    <property type="entry name" value="Josephin"/>
    <property type="match status" value="1"/>
</dbReference>
<feature type="active site" evidence="6">
    <location>
        <position position="132"/>
    </location>
</feature>
<dbReference type="GO" id="GO:0006508">
    <property type="term" value="P:proteolysis"/>
    <property type="evidence" value="ECO:0007669"/>
    <property type="project" value="UniProtKB-KW"/>
</dbReference>
<dbReference type="InterPro" id="IPR040053">
    <property type="entry name" value="JOSD1/2"/>
</dbReference>
<dbReference type="AlphaFoldDB" id="T2M9H9"/>
<proteinExistence type="evidence at transcript level"/>
<name>T2M9H9_HYDVU</name>
<evidence type="ECO:0000256" key="1">
    <source>
        <dbReference type="ARBA" id="ARBA00000707"/>
    </source>
</evidence>
<reference evidence="8" key="1">
    <citation type="journal article" date="2013" name="Genome Biol. Evol.">
        <title>Punctuated emergences of genetic and phenotypic innovations in eumetazoan, bilaterian, euteleostome, and hominidae ancestors.</title>
        <authorList>
            <person name="Wenger Y."/>
            <person name="Galliot B."/>
        </authorList>
    </citation>
    <scope>NUCLEOTIDE SEQUENCE</scope>
    <source>
        <tissue evidence="8">Whole animals</tissue>
    </source>
</reference>
<dbReference type="PANTHER" id="PTHR13291:SF0">
    <property type="entry name" value="JOSEPHIN-LIKE PROTEIN"/>
    <property type="match status" value="1"/>
</dbReference>
<evidence type="ECO:0000256" key="6">
    <source>
        <dbReference type="PROSITE-ProRule" id="PRU00331"/>
    </source>
</evidence>
<keyword evidence="5 6" id="KW-0378">Hydrolase</keyword>
<evidence type="ECO:0000256" key="5">
    <source>
        <dbReference type="ARBA" id="ARBA00022801"/>
    </source>
</evidence>
<dbReference type="PANTHER" id="PTHR13291">
    <property type="entry name" value="JOSEPHIN 1, 2"/>
    <property type="match status" value="1"/>
</dbReference>
<feature type="active site" evidence="6">
    <location>
        <position position="14"/>
    </location>
</feature>
<evidence type="ECO:0000256" key="2">
    <source>
        <dbReference type="ARBA" id="ARBA00012759"/>
    </source>
</evidence>
<evidence type="ECO:0000313" key="8">
    <source>
        <dbReference type="EMBL" id="CDG68577.1"/>
    </source>
</evidence>
<dbReference type="GO" id="GO:0016579">
    <property type="term" value="P:protein deubiquitination"/>
    <property type="evidence" value="ECO:0007669"/>
    <property type="project" value="InterPro"/>
</dbReference>
<keyword evidence="4" id="KW-0833">Ubl conjugation pathway</keyword>
<dbReference type="EC" id="3.4.19.12" evidence="2"/>
<dbReference type="PROSITE" id="PS50957">
    <property type="entry name" value="JOSEPHIN"/>
    <property type="match status" value="1"/>
</dbReference>
<evidence type="ECO:0000256" key="4">
    <source>
        <dbReference type="ARBA" id="ARBA00022786"/>
    </source>
</evidence>
<comment type="catalytic activity">
    <reaction evidence="1">
        <text>Thiol-dependent hydrolysis of ester, thioester, amide, peptide and isopeptide bonds formed by the C-terminal Gly of ubiquitin (a 76-residue protein attached to proteins as an intracellular targeting signal).</text>
        <dbReference type="EC" id="3.4.19.12"/>
    </reaction>
</comment>
<feature type="active site" evidence="6">
    <location>
        <position position="117"/>
    </location>
</feature>
<dbReference type="PRINTS" id="PR01233">
    <property type="entry name" value="JOSEPHIN"/>
</dbReference>
<dbReference type="GO" id="GO:0004843">
    <property type="term" value="F:cysteine-type deubiquitinase activity"/>
    <property type="evidence" value="ECO:0007669"/>
    <property type="project" value="UniProtKB-EC"/>
</dbReference>
<dbReference type="EMBL" id="HAAD01002345">
    <property type="protein sequence ID" value="CDG68577.1"/>
    <property type="molecule type" value="mRNA"/>
</dbReference>
<evidence type="ECO:0000259" key="7">
    <source>
        <dbReference type="PROSITE" id="PS50957"/>
    </source>
</evidence>
<gene>
    <name evidence="8" type="primary">JOSD2</name>
</gene>
<feature type="domain" description="Josephin" evidence="7">
    <location>
        <begin position="1"/>
        <end position="176"/>
    </location>
</feature>
<dbReference type="Pfam" id="PF02099">
    <property type="entry name" value="Josephin"/>
    <property type="match status" value="1"/>
</dbReference>
<dbReference type="OrthoDB" id="422700at2759"/>
<keyword evidence="3" id="KW-0645">Protease</keyword>
<sequence>MSSIYHEKQRSQLCAVHAINNLFQDGLLCSKNKLDKLCLQLDPSVLMNQHRSMFGTGNYDINVIMVFLNDQGYDVIWFDKRKTLNEINIDEIVGFLVNTLSSYKVFGRSINLFLFKHWYAIRSLNGIYFNLDSKLQSPMKIGDRDSVLKYLNEIINEGHNELLIVVKKGNEKFTFS</sequence>
<evidence type="ECO:0000256" key="3">
    <source>
        <dbReference type="ARBA" id="ARBA00022670"/>
    </source>
</evidence>
<organism evidence="8">
    <name type="scientific">Hydra vulgaris</name>
    <name type="common">Hydra</name>
    <name type="synonym">Hydra attenuata</name>
    <dbReference type="NCBI Taxonomy" id="6087"/>
    <lineage>
        <taxon>Eukaryota</taxon>
        <taxon>Metazoa</taxon>
        <taxon>Cnidaria</taxon>
        <taxon>Hydrozoa</taxon>
        <taxon>Hydroidolina</taxon>
        <taxon>Anthoathecata</taxon>
        <taxon>Aplanulata</taxon>
        <taxon>Hydridae</taxon>
        <taxon>Hydra</taxon>
    </lineage>
</organism>
<accession>T2M9H9</accession>
<protein>
    <recommendedName>
        <fullName evidence="2">ubiquitinyl hydrolase 1</fullName>
        <ecNumber evidence="2">3.4.19.12</ecNumber>
    </recommendedName>
</protein>
<dbReference type="Gene3D" id="3.90.70.40">
    <property type="match status" value="1"/>
</dbReference>
<dbReference type="InterPro" id="IPR006155">
    <property type="entry name" value="Josephin"/>
</dbReference>